<feature type="compositionally biased region" description="Low complexity" evidence="1">
    <location>
        <begin position="1336"/>
        <end position="1361"/>
    </location>
</feature>
<feature type="compositionally biased region" description="Basic and acidic residues" evidence="1">
    <location>
        <begin position="1317"/>
        <end position="1335"/>
    </location>
</feature>
<dbReference type="Pfam" id="PF03399">
    <property type="entry name" value="SAC3_GANP"/>
    <property type="match status" value="1"/>
</dbReference>
<feature type="region of interest" description="Disordered" evidence="1">
    <location>
        <begin position="708"/>
        <end position="816"/>
    </location>
</feature>
<evidence type="ECO:0000313" key="3">
    <source>
        <dbReference type="EMBL" id="TIA92737.1"/>
    </source>
</evidence>
<dbReference type="Proteomes" id="UP000310189">
    <property type="component" value="Unassembled WGS sequence"/>
</dbReference>
<protein>
    <recommendedName>
        <fullName evidence="2">SAC3/GANP/THP3 conserved domain-containing protein</fullName>
    </recommendedName>
</protein>
<feature type="region of interest" description="Disordered" evidence="1">
    <location>
        <begin position="1"/>
        <end position="26"/>
    </location>
</feature>
<dbReference type="OrthoDB" id="5580261at2759"/>
<dbReference type="Gene3D" id="1.25.40.990">
    <property type="match status" value="1"/>
</dbReference>
<feature type="compositionally biased region" description="Low complexity" evidence="1">
    <location>
        <begin position="708"/>
        <end position="725"/>
    </location>
</feature>
<dbReference type="InterPro" id="IPR005062">
    <property type="entry name" value="SAC3/GANP/THP3_conserved"/>
</dbReference>
<reference evidence="3 4" key="1">
    <citation type="submission" date="2019-03" db="EMBL/GenBank/DDBJ databases">
        <title>Sequencing 23 genomes of Wallemia ichthyophaga.</title>
        <authorList>
            <person name="Gostincar C."/>
        </authorList>
    </citation>
    <scope>NUCLEOTIDE SEQUENCE [LARGE SCALE GENOMIC DNA]</scope>
    <source>
        <strain evidence="3 4">EXF-5753</strain>
    </source>
</reference>
<accession>A0A4T0FUZ3</accession>
<dbReference type="PANTHER" id="PTHR12436:SF3">
    <property type="entry name" value="GERMINAL-CENTER ASSOCIATED NUCLEAR PROTEIN"/>
    <property type="match status" value="1"/>
</dbReference>
<dbReference type="GO" id="GO:0006406">
    <property type="term" value="P:mRNA export from nucleus"/>
    <property type="evidence" value="ECO:0007669"/>
    <property type="project" value="TreeGrafter"/>
</dbReference>
<dbReference type="GO" id="GO:0070390">
    <property type="term" value="C:transcription export complex 2"/>
    <property type="evidence" value="ECO:0007669"/>
    <property type="project" value="TreeGrafter"/>
</dbReference>
<name>A0A4T0FUZ3_9BASI</name>
<evidence type="ECO:0000259" key="2">
    <source>
        <dbReference type="Pfam" id="PF03399"/>
    </source>
</evidence>
<comment type="caution">
    <text evidence="3">The sequence shown here is derived from an EMBL/GenBank/DDBJ whole genome shotgun (WGS) entry which is preliminary data.</text>
</comment>
<keyword evidence="4" id="KW-1185">Reference proteome</keyword>
<feature type="compositionally biased region" description="Basic and acidic residues" evidence="1">
    <location>
        <begin position="782"/>
        <end position="816"/>
    </location>
</feature>
<dbReference type="InterPro" id="IPR045107">
    <property type="entry name" value="SAC3/GANP/THP3"/>
</dbReference>
<dbReference type="GO" id="GO:0005737">
    <property type="term" value="C:cytoplasm"/>
    <property type="evidence" value="ECO:0007669"/>
    <property type="project" value="TreeGrafter"/>
</dbReference>
<dbReference type="Pfam" id="PF10306">
    <property type="entry name" value="FLILHELTA"/>
    <property type="match status" value="1"/>
</dbReference>
<evidence type="ECO:0000313" key="4">
    <source>
        <dbReference type="Proteomes" id="UP000310189"/>
    </source>
</evidence>
<dbReference type="PANTHER" id="PTHR12436">
    <property type="entry name" value="80 KDA MCM3-ASSOCIATED PROTEIN"/>
    <property type="match status" value="1"/>
</dbReference>
<feature type="compositionally biased region" description="Low complexity" evidence="1">
    <location>
        <begin position="770"/>
        <end position="779"/>
    </location>
</feature>
<proteinExistence type="predicted"/>
<feature type="region of interest" description="Disordered" evidence="1">
    <location>
        <begin position="1317"/>
        <end position="1367"/>
    </location>
</feature>
<feature type="compositionally biased region" description="Basic and acidic residues" evidence="1">
    <location>
        <begin position="737"/>
        <end position="769"/>
    </location>
</feature>
<gene>
    <name evidence="3" type="ORF">E3P99_00468</name>
</gene>
<feature type="domain" description="SAC3/GANP/THP3 conserved" evidence="2">
    <location>
        <begin position="242"/>
        <end position="549"/>
    </location>
</feature>
<evidence type="ECO:0000256" key="1">
    <source>
        <dbReference type="SAM" id="MobiDB-lite"/>
    </source>
</evidence>
<sequence>MISRSVQQHARRNIPRNIPRSPRLSYGPFYRHASTSQSIRQRLQQISQRTGTDPVSLSASFAILHEITAIVPIFVIFGGLHWMGVGEHSLEWIWGSGNQADGTDGTDGTDGADTQGSQSAIQEWLRGACEEGERRLDRVRLRYNLWQDETAQWDGNGKYTAQISEAIAAYALTKVLLPVRIFASLYYAPRFSIYVFEPLKRLLRAEREVERLAAIRDGLIPDPTQGMSLSDAITLRGTCESMCPEFERVEREYQLSLDKYEAITDEQGKPTRFADAARTVKTFHRPAAGDEASLPSDVRPPAVLRMTLDYLFHTILARDTDLHDSHHFVRDRTRSIRQDFTLQHIRNDVAIECHERIARYHILCLHELCDRTGWSDQQEIEQLSKVLLSLTEFYDDWRSATGEILPNEAEFRAYHLLIHLRDSSTAAAAERLPMELYLSQPIQLALKFHALARRSNEALLRGRPHNTVSSPNAYSRFFKLIQSSKTPFLMACLLETSFSQIRRGAFKAMRIAYPSKYRPFPVADLVKVLGCDDGEQVAREAENLSLEVERDPTTSAPLAVKVNKQAQVNDAGPTLPHAKSALVTAKRGSMSAQEVIDTPLAGKVHSKLSTTLPTPSTSSLRPTAPAFTMPGVAANKAKDPKSPSSLMPPPAKPSTNAFSSAFSNAFQPKGGAQTNAFSFGKGVESGAGTGAGTGAFGSAFSAQPIASVTTSAPTPNPPSSTSSTETDIKQRLQQQQDAKREREERERAKAKAEADAEAVRQKEAERRAQEAVQQQTQAAMNAEKERRRLSDHRRQEERMRLHREHEKLKEKERREKREREQLIQTMAQSLTARLLHDTVASVLREYALDGVAAAFRSRALSSAAFRHWRRVASTRIIRKEMERERREEFREAVQGLSFTRSARVPTPTFTLPIHDDSESESEEELFDHEDEEVAGAVAATPQITPHNRLSDVEMQQKLQEQKSALWESGGALHAVAEVARHHHILSHYEKVVVGLYTHDDSASSSHWLRTRFGVLDADHVAYDSHLTLYVNDEQPSPSTAIIFFETSPNLARNLTDSERLRTLNDDKKRLERLLERHARSRCTFVPTVVVLSWCDVSVVESTIAPQHRSRYLQIAPQAFDAQLRTLLDGVSVQVKEYATTSLQKLAQTFAPITLASIHKLHQMAGVDSGTHLHTAMLNASISLLNVLIRATNKAVKLLCDDDAQVTHVAQLPLLKSKEGTPLQTALIEWLDDARFDFESEVLLLRAEIAGWSDEQTDRAATVYVLTRILSIVYSNAIDDIVLNDDVSLDEEGLVEQTDFVRRTRSVVMDYERMVDRVRSSQEQRHRQRKRDEEVLKPSLSPSLSHPLPRSSTHSDSSAPSPLKKKAVNSGALKDLISSVRSSLFAK</sequence>
<feature type="compositionally biased region" description="Low complexity" evidence="1">
    <location>
        <begin position="607"/>
        <end position="623"/>
    </location>
</feature>
<dbReference type="EMBL" id="SPNW01000005">
    <property type="protein sequence ID" value="TIA92737.1"/>
    <property type="molecule type" value="Genomic_DNA"/>
</dbReference>
<dbReference type="InterPro" id="IPR018811">
    <property type="entry name" value="MRX11"/>
</dbReference>
<organism evidence="3 4">
    <name type="scientific">Wallemia hederae</name>
    <dbReference type="NCBI Taxonomy" id="1540922"/>
    <lineage>
        <taxon>Eukaryota</taxon>
        <taxon>Fungi</taxon>
        <taxon>Dikarya</taxon>
        <taxon>Basidiomycota</taxon>
        <taxon>Wallemiomycotina</taxon>
        <taxon>Wallemiomycetes</taxon>
        <taxon>Wallemiales</taxon>
        <taxon>Wallemiaceae</taxon>
        <taxon>Wallemia</taxon>
    </lineage>
</organism>
<feature type="region of interest" description="Disordered" evidence="1">
    <location>
        <begin position="606"/>
        <end position="662"/>
    </location>
</feature>